<evidence type="ECO:0000256" key="1">
    <source>
        <dbReference type="SAM" id="Phobius"/>
    </source>
</evidence>
<dbReference type="Proteomes" id="UP000324222">
    <property type="component" value="Unassembled WGS sequence"/>
</dbReference>
<dbReference type="EMBL" id="VSRR010079130">
    <property type="protein sequence ID" value="MPC88841.1"/>
    <property type="molecule type" value="Genomic_DNA"/>
</dbReference>
<dbReference type="AlphaFoldDB" id="A0A5B7ITA8"/>
<proteinExistence type="predicted"/>
<organism evidence="2 3">
    <name type="scientific">Portunus trituberculatus</name>
    <name type="common">Swimming crab</name>
    <name type="synonym">Neptunus trituberculatus</name>
    <dbReference type="NCBI Taxonomy" id="210409"/>
    <lineage>
        <taxon>Eukaryota</taxon>
        <taxon>Metazoa</taxon>
        <taxon>Ecdysozoa</taxon>
        <taxon>Arthropoda</taxon>
        <taxon>Crustacea</taxon>
        <taxon>Multicrustacea</taxon>
        <taxon>Malacostraca</taxon>
        <taxon>Eumalacostraca</taxon>
        <taxon>Eucarida</taxon>
        <taxon>Decapoda</taxon>
        <taxon>Pleocyemata</taxon>
        <taxon>Brachyura</taxon>
        <taxon>Eubrachyura</taxon>
        <taxon>Portunoidea</taxon>
        <taxon>Portunidae</taxon>
        <taxon>Portuninae</taxon>
        <taxon>Portunus</taxon>
    </lineage>
</organism>
<keyword evidence="1" id="KW-0472">Membrane</keyword>
<name>A0A5B7ITA8_PORTR</name>
<protein>
    <submittedName>
        <fullName evidence="2">Uncharacterized protein</fullName>
    </submittedName>
</protein>
<evidence type="ECO:0000313" key="2">
    <source>
        <dbReference type="EMBL" id="MPC88841.1"/>
    </source>
</evidence>
<comment type="caution">
    <text evidence="2">The sequence shown here is derived from an EMBL/GenBank/DDBJ whole genome shotgun (WGS) entry which is preliminary data.</text>
</comment>
<sequence>MSTSLIPVPVYLILLACLPACLPILRVTVTTTLVWSPPWVEGPK</sequence>
<accession>A0A5B7ITA8</accession>
<keyword evidence="1" id="KW-1133">Transmembrane helix</keyword>
<keyword evidence="1" id="KW-0812">Transmembrane</keyword>
<feature type="transmembrane region" description="Helical" evidence="1">
    <location>
        <begin position="12"/>
        <end position="35"/>
    </location>
</feature>
<evidence type="ECO:0000313" key="3">
    <source>
        <dbReference type="Proteomes" id="UP000324222"/>
    </source>
</evidence>
<keyword evidence="3" id="KW-1185">Reference proteome</keyword>
<gene>
    <name evidence="2" type="ORF">E2C01_083762</name>
</gene>
<reference evidence="2 3" key="1">
    <citation type="submission" date="2019-05" db="EMBL/GenBank/DDBJ databases">
        <title>Another draft genome of Portunus trituberculatus and its Hox gene families provides insights of decapod evolution.</title>
        <authorList>
            <person name="Jeong J.-H."/>
            <person name="Song I."/>
            <person name="Kim S."/>
            <person name="Choi T."/>
            <person name="Kim D."/>
            <person name="Ryu S."/>
            <person name="Kim W."/>
        </authorList>
    </citation>
    <scope>NUCLEOTIDE SEQUENCE [LARGE SCALE GENOMIC DNA]</scope>
    <source>
        <tissue evidence="2">Muscle</tissue>
    </source>
</reference>